<reference evidence="2" key="1">
    <citation type="submission" date="2023-03" db="EMBL/GenBank/DDBJ databases">
        <authorList>
            <person name="Julca I."/>
        </authorList>
    </citation>
    <scope>NUCLEOTIDE SEQUENCE</scope>
</reference>
<name>A0AAV1DWS3_OLDCO</name>
<dbReference type="InterPro" id="IPR040256">
    <property type="entry name" value="At4g02000-like"/>
</dbReference>
<dbReference type="PANTHER" id="PTHR31286">
    <property type="entry name" value="GLYCINE-RICH CELL WALL STRUCTURAL PROTEIN 1.8-LIKE"/>
    <property type="match status" value="1"/>
</dbReference>
<proteinExistence type="predicted"/>
<evidence type="ECO:0000256" key="1">
    <source>
        <dbReference type="SAM" id="MobiDB-lite"/>
    </source>
</evidence>
<sequence length="440" mass="49178">MAEDRPIGAKSNQGSIPKRSFAQIIRGLKPNPRLLSSSVETLVPTMSTIMSELEVYKGEPSFLLSKEEDDRLAIPFRLALVGKLAGIIGKPLKIDVPTLNMSRPSVARVCVEVDLLKDLPKQIRLGVEGNTYFQAVTYENLPEYCTECSKIGHSVKNCKHTKEWKSEVGDTTEAGNKKQTANVNNLVVKIATEKLRIIPKEAQKQTKHVWKPKSSVLQENEMEKTKDHHGPSTSGLSTEEKQNIPVDVMERSPLIQIPKKTFSPQRAVFYQTIATSSRFEVLPDLDNPVTGDTEVDANLQEAIESDVESDEGMITEKEGKKANYFRHLLDNVDARLSNWKNKLLSAGGRLLLIRHVLSAIPMHTFSAIEPPKMILEALERRCQNFLWGMKEDVAHRHWKAWRKLTFLTAENGLGLQKFQDNVDASRLSSGGNGSVTKAFG</sequence>
<dbReference type="PANTHER" id="PTHR31286:SF180">
    <property type="entry name" value="OS10G0362600 PROTEIN"/>
    <property type="match status" value="1"/>
</dbReference>
<protein>
    <submittedName>
        <fullName evidence="2">OLC1v1012692C1</fullName>
    </submittedName>
</protein>
<organism evidence="2 3">
    <name type="scientific">Oldenlandia corymbosa var. corymbosa</name>
    <dbReference type="NCBI Taxonomy" id="529605"/>
    <lineage>
        <taxon>Eukaryota</taxon>
        <taxon>Viridiplantae</taxon>
        <taxon>Streptophyta</taxon>
        <taxon>Embryophyta</taxon>
        <taxon>Tracheophyta</taxon>
        <taxon>Spermatophyta</taxon>
        <taxon>Magnoliopsida</taxon>
        <taxon>eudicotyledons</taxon>
        <taxon>Gunneridae</taxon>
        <taxon>Pentapetalae</taxon>
        <taxon>asterids</taxon>
        <taxon>lamiids</taxon>
        <taxon>Gentianales</taxon>
        <taxon>Rubiaceae</taxon>
        <taxon>Rubioideae</taxon>
        <taxon>Spermacoceae</taxon>
        <taxon>Hedyotis-Oldenlandia complex</taxon>
        <taxon>Oldenlandia</taxon>
    </lineage>
</organism>
<feature type="compositionally biased region" description="Basic and acidic residues" evidence="1">
    <location>
        <begin position="221"/>
        <end position="230"/>
    </location>
</feature>
<keyword evidence="3" id="KW-1185">Reference proteome</keyword>
<gene>
    <name evidence="2" type="ORF">OLC1_LOCUS19501</name>
</gene>
<feature type="region of interest" description="Disordered" evidence="1">
    <location>
        <begin position="208"/>
        <end position="243"/>
    </location>
</feature>
<dbReference type="Proteomes" id="UP001161247">
    <property type="component" value="Chromosome 7"/>
</dbReference>
<dbReference type="EMBL" id="OX459124">
    <property type="protein sequence ID" value="CAI9112272.1"/>
    <property type="molecule type" value="Genomic_DNA"/>
</dbReference>
<evidence type="ECO:0000313" key="3">
    <source>
        <dbReference type="Proteomes" id="UP001161247"/>
    </source>
</evidence>
<evidence type="ECO:0000313" key="2">
    <source>
        <dbReference type="EMBL" id="CAI9112272.1"/>
    </source>
</evidence>
<accession>A0AAV1DWS3</accession>
<dbReference type="AlphaFoldDB" id="A0AAV1DWS3"/>